<evidence type="ECO:0000313" key="4">
    <source>
        <dbReference type="EMBL" id="UWP60325.1"/>
    </source>
</evidence>
<dbReference type="InterPro" id="IPR050624">
    <property type="entry name" value="HTH-type_Tx_Regulator"/>
</dbReference>
<evidence type="ECO:0000259" key="3">
    <source>
        <dbReference type="PROSITE" id="PS50977"/>
    </source>
</evidence>
<dbReference type="Pfam" id="PF00440">
    <property type="entry name" value="TetR_N"/>
    <property type="match status" value="1"/>
</dbReference>
<dbReference type="InterPro" id="IPR039532">
    <property type="entry name" value="TetR_C_Firmicutes"/>
</dbReference>
<dbReference type="Pfam" id="PF14278">
    <property type="entry name" value="TetR_C_8"/>
    <property type="match status" value="1"/>
</dbReference>
<dbReference type="EMBL" id="CP102290">
    <property type="protein sequence ID" value="UWP60325.1"/>
    <property type="molecule type" value="Genomic_DNA"/>
</dbReference>
<keyword evidence="5" id="KW-1185">Reference proteome</keyword>
<proteinExistence type="predicted"/>
<evidence type="ECO:0000256" key="2">
    <source>
        <dbReference type="PROSITE-ProRule" id="PRU00335"/>
    </source>
</evidence>
<dbReference type="Gene3D" id="1.10.357.10">
    <property type="entry name" value="Tetracycline Repressor, domain 2"/>
    <property type="match status" value="1"/>
</dbReference>
<accession>A0ABY5VI92</accession>
<feature type="DNA-binding region" description="H-T-H motif" evidence="2">
    <location>
        <begin position="37"/>
        <end position="56"/>
    </location>
</feature>
<dbReference type="PANTHER" id="PTHR43479">
    <property type="entry name" value="ACREF/ENVCD OPERON REPRESSOR-RELATED"/>
    <property type="match status" value="1"/>
</dbReference>
<evidence type="ECO:0000313" key="5">
    <source>
        <dbReference type="Proteomes" id="UP001060164"/>
    </source>
</evidence>
<dbReference type="RefSeq" id="WP_028528694.1">
    <property type="nucleotide sequence ID" value="NZ_CABLBR010000013.1"/>
</dbReference>
<dbReference type="PANTHER" id="PTHR43479:SF7">
    <property type="entry name" value="TETR-FAMILY TRANSCRIPTIONAL REGULATOR"/>
    <property type="match status" value="1"/>
</dbReference>
<protein>
    <submittedName>
        <fullName evidence="4">TetR/AcrR family transcriptional regulator</fullName>
    </submittedName>
</protein>
<dbReference type="InterPro" id="IPR001647">
    <property type="entry name" value="HTH_TetR"/>
</dbReference>
<dbReference type="SUPFAM" id="SSF46689">
    <property type="entry name" value="Homeodomain-like"/>
    <property type="match status" value="1"/>
</dbReference>
<feature type="domain" description="HTH tetR-type" evidence="3">
    <location>
        <begin position="14"/>
        <end position="74"/>
    </location>
</feature>
<dbReference type="Proteomes" id="UP001060164">
    <property type="component" value="Chromosome"/>
</dbReference>
<sequence length="199" mass="22539">MENKKSNGGDHRVRVTKMLIRKAFMNLLREKPIQSISITELCSAAGINRGTFYSHYSNINDLLKKLEAEMLLDFKNALNPLLQSESEPLTPSKITAGIFTCLKDNADICTVTLGDYGDKDFVLHLIHLGYEVYQKTYPQFFTGTTPKQLEYFYAYTSAGCIGLLRHWLDEEMLTPPDKVAAMAEQFMMHGAAFSQPQKK</sequence>
<dbReference type="PROSITE" id="PS50977">
    <property type="entry name" value="HTH_TETR_2"/>
    <property type="match status" value="1"/>
</dbReference>
<dbReference type="InterPro" id="IPR009057">
    <property type="entry name" value="Homeodomain-like_sf"/>
</dbReference>
<organism evidence="4 5">
    <name type="scientific">Ruminococcus gauvreauii</name>
    <dbReference type="NCBI Taxonomy" id="438033"/>
    <lineage>
        <taxon>Bacteria</taxon>
        <taxon>Bacillati</taxon>
        <taxon>Bacillota</taxon>
        <taxon>Clostridia</taxon>
        <taxon>Eubacteriales</taxon>
        <taxon>Oscillospiraceae</taxon>
        <taxon>Ruminococcus</taxon>
    </lineage>
</organism>
<evidence type="ECO:0000256" key="1">
    <source>
        <dbReference type="ARBA" id="ARBA00023125"/>
    </source>
</evidence>
<name>A0ABY5VI92_9FIRM</name>
<reference evidence="4" key="1">
    <citation type="journal article" date="2022" name="Cell">
        <title>Design, construction, and in vivo augmentation of a complex gut microbiome.</title>
        <authorList>
            <person name="Cheng A.G."/>
            <person name="Ho P.Y."/>
            <person name="Aranda-Diaz A."/>
            <person name="Jain S."/>
            <person name="Yu F.B."/>
            <person name="Meng X."/>
            <person name="Wang M."/>
            <person name="Iakiviak M."/>
            <person name="Nagashima K."/>
            <person name="Zhao A."/>
            <person name="Murugkar P."/>
            <person name="Patil A."/>
            <person name="Atabakhsh K."/>
            <person name="Weakley A."/>
            <person name="Yan J."/>
            <person name="Brumbaugh A.R."/>
            <person name="Higginbottom S."/>
            <person name="Dimas A."/>
            <person name="Shiver A.L."/>
            <person name="Deutschbauer A."/>
            <person name="Neff N."/>
            <person name="Sonnenburg J.L."/>
            <person name="Huang K.C."/>
            <person name="Fischbach M.A."/>
        </authorList>
    </citation>
    <scope>NUCLEOTIDE SEQUENCE</scope>
    <source>
        <strain evidence="4">DSM 19829</strain>
    </source>
</reference>
<gene>
    <name evidence="4" type="ORF">NQ502_04515</name>
</gene>
<keyword evidence="1 2" id="KW-0238">DNA-binding</keyword>